<dbReference type="Proteomes" id="UP000789901">
    <property type="component" value="Unassembled WGS sequence"/>
</dbReference>
<accession>A0ABN7W8Y7</accession>
<name>A0ABN7W8Y7_GIGMA</name>
<feature type="non-terminal residue" evidence="1">
    <location>
        <position position="147"/>
    </location>
</feature>
<gene>
    <name evidence="1" type="ORF">GMARGA_LOCUS27797</name>
</gene>
<evidence type="ECO:0000313" key="1">
    <source>
        <dbReference type="EMBL" id="CAG8821293.1"/>
    </source>
</evidence>
<proteinExistence type="predicted"/>
<comment type="caution">
    <text evidence="1">The sequence shown here is derived from an EMBL/GenBank/DDBJ whole genome shotgun (WGS) entry which is preliminary data.</text>
</comment>
<keyword evidence="2" id="KW-1185">Reference proteome</keyword>
<reference evidence="1 2" key="1">
    <citation type="submission" date="2021-06" db="EMBL/GenBank/DDBJ databases">
        <authorList>
            <person name="Kallberg Y."/>
            <person name="Tangrot J."/>
            <person name="Rosling A."/>
        </authorList>
    </citation>
    <scope>NUCLEOTIDE SEQUENCE [LARGE SCALE GENOMIC DNA]</scope>
    <source>
        <strain evidence="1 2">120-4 pot B 10/14</strain>
    </source>
</reference>
<dbReference type="EMBL" id="CAJVQB010034535">
    <property type="protein sequence ID" value="CAG8821293.1"/>
    <property type="molecule type" value="Genomic_DNA"/>
</dbReference>
<evidence type="ECO:0000313" key="2">
    <source>
        <dbReference type="Proteomes" id="UP000789901"/>
    </source>
</evidence>
<sequence>MSDTESVELHNIMNDDEHLANVDYFTDEEGNIESGINTGTNSKIASLITNNSEKETSMLFTSKILANWAICEELTFASMVDITNLILAKKLDQKNIMPMAHTHNHELSVDAITFEQEKKFSNEMINDIEFLTQHCRIGATIQRRYLE</sequence>
<protein>
    <submittedName>
        <fullName evidence="1">40328_t:CDS:1</fullName>
    </submittedName>
</protein>
<organism evidence="1 2">
    <name type="scientific">Gigaspora margarita</name>
    <dbReference type="NCBI Taxonomy" id="4874"/>
    <lineage>
        <taxon>Eukaryota</taxon>
        <taxon>Fungi</taxon>
        <taxon>Fungi incertae sedis</taxon>
        <taxon>Mucoromycota</taxon>
        <taxon>Glomeromycotina</taxon>
        <taxon>Glomeromycetes</taxon>
        <taxon>Diversisporales</taxon>
        <taxon>Gigasporaceae</taxon>
        <taxon>Gigaspora</taxon>
    </lineage>
</organism>